<keyword evidence="1" id="KW-0812">Transmembrane</keyword>
<organism evidence="2 3">
    <name type="scientific">Yersinia rochesterensis</name>
    <dbReference type="NCBI Taxonomy" id="1604335"/>
    <lineage>
        <taxon>Bacteria</taxon>
        <taxon>Pseudomonadati</taxon>
        <taxon>Pseudomonadota</taxon>
        <taxon>Gammaproteobacteria</taxon>
        <taxon>Enterobacterales</taxon>
        <taxon>Yersiniaceae</taxon>
        <taxon>Yersinia</taxon>
    </lineage>
</organism>
<dbReference type="EMBL" id="CP032482">
    <property type="protein sequence ID" value="AYD42389.1"/>
    <property type="molecule type" value="Genomic_DNA"/>
</dbReference>
<reference evidence="2 3" key="1">
    <citation type="submission" date="2018-09" db="EMBL/GenBank/DDBJ databases">
        <title>Yersinia kristensenii subsp. rochesterensis subsp. nov., Isolated from Human Feces.</title>
        <authorList>
            <person name="Cunningham S.A."/>
            <person name="Jeraldo P."/>
            <person name="Patel R."/>
        </authorList>
    </citation>
    <scope>NUCLEOTIDE SEQUENCE [LARGE SCALE GENOMIC DNA]</scope>
    <source>
        <strain evidence="2 3">ATCC BAA-2637</strain>
    </source>
</reference>
<accession>A0A8D4SLJ8</accession>
<dbReference type="Proteomes" id="UP000265864">
    <property type="component" value="Chromosome"/>
</dbReference>
<sequence>MIRPVLSSPVVKAVYNLARWMVGIFRFLLMLFRLSLMFFRFSLIVTDTKLLQSVVCTGVALDRGGLATYNRSTRASPYKTIVFIILRRLCDGTPKT</sequence>
<keyword evidence="1" id="KW-0472">Membrane</keyword>
<name>A0A8D4SLJ8_9GAMM</name>
<gene>
    <name evidence="2" type="ORF">DXZ79_00560</name>
</gene>
<evidence type="ECO:0000313" key="2">
    <source>
        <dbReference type="EMBL" id="AYD42389.1"/>
    </source>
</evidence>
<evidence type="ECO:0000313" key="3">
    <source>
        <dbReference type="Proteomes" id="UP000265864"/>
    </source>
</evidence>
<dbReference type="AlphaFoldDB" id="A0A8D4SLJ8"/>
<evidence type="ECO:0000256" key="1">
    <source>
        <dbReference type="SAM" id="Phobius"/>
    </source>
</evidence>
<proteinExistence type="predicted"/>
<keyword evidence="1" id="KW-1133">Transmembrane helix</keyword>
<feature type="transmembrane region" description="Helical" evidence="1">
    <location>
        <begin position="20"/>
        <end position="39"/>
    </location>
</feature>
<protein>
    <submittedName>
        <fullName evidence="2">Uncharacterized protein</fullName>
    </submittedName>
</protein>